<dbReference type="InterPro" id="IPR038883">
    <property type="entry name" value="AN11006-like"/>
</dbReference>
<dbReference type="EMBL" id="JAVHJM010000002">
    <property type="protein sequence ID" value="KAK6518692.1"/>
    <property type="molecule type" value="Genomic_DNA"/>
</dbReference>
<dbReference type="PANTHER" id="PTHR42085">
    <property type="entry name" value="F-BOX DOMAIN-CONTAINING PROTEIN"/>
    <property type="match status" value="1"/>
</dbReference>
<sequence length="329" mass="38865">MSPSFPFLSLPLELRNEIYKHLLYHPTQPIPYALQLQNPPPYCPVSQNLSIFRVNQQIHAEAARIFYTSTTFVIRLVISDWLIPPAKGLAKTQFQVIYEDPWAEIVYSYDEEGKNWYSGFETYEPDPKDSELVHDEEIESIPSHRYRDLIRHVRVDILTTRVSLHSRETHQITDAARGKIRKLLLPFAFRLQRILSKDAEVEVNLISPMFVTQNDRRRDMNIFTPFPSSENTAKTLELYKELIETAWPYTTGPWRYKLNLPEKLEREYPELDKEVIKWCNENNEVSEEETMEFGVMKTKVPYVLVMRRGRFAFMDEDSNFWASPGEFFE</sequence>
<reference evidence="1 2" key="1">
    <citation type="submission" date="2019-10" db="EMBL/GenBank/DDBJ databases">
        <authorList>
            <person name="Palmer J.M."/>
        </authorList>
    </citation>
    <scope>NUCLEOTIDE SEQUENCE [LARGE SCALE GENOMIC DNA]</scope>
    <source>
        <strain evidence="1 2">TWF506</strain>
    </source>
</reference>
<name>A0AAN8NXB2_9PEZI</name>
<dbReference type="Proteomes" id="UP001307849">
    <property type="component" value="Unassembled WGS sequence"/>
</dbReference>
<organism evidence="1 2">
    <name type="scientific">Arthrobotrys conoides</name>
    <dbReference type="NCBI Taxonomy" id="74498"/>
    <lineage>
        <taxon>Eukaryota</taxon>
        <taxon>Fungi</taxon>
        <taxon>Dikarya</taxon>
        <taxon>Ascomycota</taxon>
        <taxon>Pezizomycotina</taxon>
        <taxon>Orbiliomycetes</taxon>
        <taxon>Orbiliales</taxon>
        <taxon>Orbiliaceae</taxon>
        <taxon>Arthrobotrys</taxon>
    </lineage>
</organism>
<keyword evidence="2" id="KW-1185">Reference proteome</keyword>
<dbReference type="PANTHER" id="PTHR42085:SF2">
    <property type="entry name" value="F-BOX DOMAIN-CONTAINING PROTEIN"/>
    <property type="match status" value="1"/>
</dbReference>
<dbReference type="AlphaFoldDB" id="A0AAN8NXB2"/>
<proteinExistence type="predicted"/>
<protein>
    <submittedName>
        <fullName evidence="1">Uncharacterized protein</fullName>
    </submittedName>
</protein>
<comment type="caution">
    <text evidence="1">The sequence shown here is derived from an EMBL/GenBank/DDBJ whole genome shotgun (WGS) entry which is preliminary data.</text>
</comment>
<accession>A0AAN8NXB2</accession>
<evidence type="ECO:0000313" key="2">
    <source>
        <dbReference type="Proteomes" id="UP001307849"/>
    </source>
</evidence>
<evidence type="ECO:0000313" key="1">
    <source>
        <dbReference type="EMBL" id="KAK6518692.1"/>
    </source>
</evidence>
<gene>
    <name evidence="1" type="ORF">TWF506_005830</name>
</gene>